<dbReference type="EMBL" id="CP025299">
    <property type="protein sequence ID" value="AUG29426.1"/>
    <property type="molecule type" value="Genomic_DNA"/>
</dbReference>
<feature type="coiled-coil region" evidence="1">
    <location>
        <begin position="79"/>
        <end position="118"/>
    </location>
</feature>
<keyword evidence="2" id="KW-1133">Transmembrane helix</keyword>
<evidence type="ECO:0000313" key="4">
    <source>
        <dbReference type="Proteomes" id="UP000233276"/>
    </source>
</evidence>
<sequence length="225" mass="24332">MSNVSQPTAFLTATRKLPDDLSIGEYAELVRSLSGIVGVSARANGVDDSRCTVTRTRYGSDFLVVIAIPGVIATTILAVAKAVEKLSAAAKNSAAAEREQAAIELDAAQARKIDAEASKIRAETKLLTLEHEERAMALQRITELYAPGAEALDVLMDDPEVPPQLAEELRRSRRRVNYWRENVVDQLGNSMAVVAAYDINLKVERAGVDGAQETLPPAKRLPHAD</sequence>
<evidence type="ECO:0000313" key="3">
    <source>
        <dbReference type="EMBL" id="AUG29426.1"/>
    </source>
</evidence>
<keyword evidence="2" id="KW-0812">Transmembrane</keyword>
<dbReference type="KEGG" id="mhos:CXR34_08100"/>
<accession>A0A2K9DQC3</accession>
<name>A0A2K9DQC3_9MICO</name>
<proteinExistence type="predicted"/>
<organism evidence="3 4">
    <name type="scientific">Microbacterium hominis</name>
    <dbReference type="NCBI Taxonomy" id="162426"/>
    <lineage>
        <taxon>Bacteria</taxon>
        <taxon>Bacillati</taxon>
        <taxon>Actinomycetota</taxon>
        <taxon>Actinomycetes</taxon>
        <taxon>Micrococcales</taxon>
        <taxon>Microbacteriaceae</taxon>
        <taxon>Microbacterium</taxon>
    </lineage>
</organism>
<keyword evidence="1" id="KW-0175">Coiled coil</keyword>
<evidence type="ECO:0000256" key="1">
    <source>
        <dbReference type="SAM" id="Coils"/>
    </source>
</evidence>
<dbReference type="AlphaFoldDB" id="A0A2K9DQC3"/>
<feature type="transmembrane region" description="Helical" evidence="2">
    <location>
        <begin position="62"/>
        <end position="83"/>
    </location>
</feature>
<evidence type="ECO:0000256" key="2">
    <source>
        <dbReference type="SAM" id="Phobius"/>
    </source>
</evidence>
<keyword evidence="2" id="KW-0472">Membrane</keyword>
<reference evidence="3 4" key="1">
    <citation type="submission" date="2017-12" db="EMBL/GenBank/DDBJ databases">
        <title>Isolation and characterization of estrogens degradatiion strain Microbacterium hominis SJTG1.</title>
        <authorList>
            <person name="Xiong W."/>
            <person name="Yin C."/>
            <person name="Zheng D."/>
            <person name="Liang R."/>
        </authorList>
    </citation>
    <scope>NUCLEOTIDE SEQUENCE [LARGE SCALE GENOMIC DNA]</scope>
    <source>
        <strain evidence="3 4">SJTG1</strain>
    </source>
</reference>
<gene>
    <name evidence="3" type="ORF">CXR34_08100</name>
</gene>
<dbReference type="RefSeq" id="WP_101306127.1">
    <property type="nucleotide sequence ID" value="NZ_CP025299.1"/>
</dbReference>
<dbReference type="Proteomes" id="UP000233276">
    <property type="component" value="Chromosome"/>
</dbReference>
<protein>
    <submittedName>
        <fullName evidence="3">Uncharacterized protein</fullName>
    </submittedName>
</protein>